<dbReference type="EMBL" id="JACIBY010000006">
    <property type="protein sequence ID" value="MBB3839337.1"/>
    <property type="molecule type" value="Genomic_DNA"/>
</dbReference>
<evidence type="ECO:0000313" key="2">
    <source>
        <dbReference type="Proteomes" id="UP000541352"/>
    </source>
</evidence>
<protein>
    <submittedName>
        <fullName evidence="1">Uncharacterized protein</fullName>
    </submittedName>
</protein>
<dbReference type="RefSeq" id="WP_183975499.1">
    <property type="nucleotide sequence ID" value="NZ_JACIBY010000006.1"/>
</dbReference>
<sequence length="47" mass="5336">MKTTDESPRQGYNIVEEKLRIANADAKTIDMKQLQETIEKARANASK</sequence>
<keyword evidence="2" id="KW-1185">Reference proteome</keyword>
<name>A0A7W5ZPI2_9BACT</name>
<proteinExistence type="predicted"/>
<dbReference type="Proteomes" id="UP000541352">
    <property type="component" value="Unassembled WGS sequence"/>
</dbReference>
<accession>A0A7W5ZPI2</accession>
<reference evidence="1 2" key="1">
    <citation type="submission" date="2020-08" db="EMBL/GenBank/DDBJ databases">
        <title>Genomic Encyclopedia of Type Strains, Phase IV (KMG-IV): sequencing the most valuable type-strain genomes for metagenomic binning, comparative biology and taxonomic classification.</title>
        <authorList>
            <person name="Goeker M."/>
        </authorList>
    </citation>
    <scope>NUCLEOTIDE SEQUENCE [LARGE SCALE GENOMIC DNA]</scope>
    <source>
        <strain evidence="1 2">DSM 17976</strain>
    </source>
</reference>
<gene>
    <name evidence="1" type="ORF">FHS57_003343</name>
</gene>
<dbReference type="AlphaFoldDB" id="A0A7W5ZPI2"/>
<evidence type="ECO:0000313" key="1">
    <source>
        <dbReference type="EMBL" id="MBB3839337.1"/>
    </source>
</evidence>
<organism evidence="1 2">
    <name type="scientific">Runella defluvii</name>
    <dbReference type="NCBI Taxonomy" id="370973"/>
    <lineage>
        <taxon>Bacteria</taxon>
        <taxon>Pseudomonadati</taxon>
        <taxon>Bacteroidota</taxon>
        <taxon>Cytophagia</taxon>
        <taxon>Cytophagales</taxon>
        <taxon>Spirosomataceae</taxon>
        <taxon>Runella</taxon>
    </lineage>
</organism>
<comment type="caution">
    <text evidence="1">The sequence shown here is derived from an EMBL/GenBank/DDBJ whole genome shotgun (WGS) entry which is preliminary data.</text>
</comment>